<dbReference type="AlphaFoldDB" id="A0AA88RM82"/>
<keyword evidence="4" id="KW-1185">Reference proteome</keyword>
<name>A0AA88RM82_9ASTE</name>
<feature type="compositionally biased region" description="Low complexity" evidence="1">
    <location>
        <begin position="30"/>
        <end position="47"/>
    </location>
</feature>
<evidence type="ECO:0000256" key="2">
    <source>
        <dbReference type="SAM" id="Phobius"/>
    </source>
</evidence>
<evidence type="ECO:0000313" key="4">
    <source>
        <dbReference type="Proteomes" id="UP001187471"/>
    </source>
</evidence>
<protein>
    <submittedName>
        <fullName evidence="3">Uncharacterized protein</fullName>
    </submittedName>
</protein>
<keyword evidence="2" id="KW-1133">Transmembrane helix</keyword>
<feature type="transmembrane region" description="Helical" evidence="2">
    <location>
        <begin position="58"/>
        <end position="82"/>
    </location>
</feature>
<keyword evidence="2" id="KW-0472">Membrane</keyword>
<sequence length="100" mass="10793">MEELQKAMQGLQKAIGSAVSKHPKLASITSDSSLASAGPPALSPDPSRLVLTRPPRNMVSLGTCSKVCAICFVAGVVVGYTLKRRVRRWASKLLRRMKDD</sequence>
<comment type="caution">
    <text evidence="3">The sequence shown here is derived from an EMBL/GenBank/DDBJ whole genome shotgun (WGS) entry which is preliminary data.</text>
</comment>
<feature type="region of interest" description="Disordered" evidence="1">
    <location>
        <begin position="30"/>
        <end position="49"/>
    </location>
</feature>
<dbReference type="EMBL" id="JAVXUO010001178">
    <property type="protein sequence ID" value="KAK2985265.1"/>
    <property type="molecule type" value="Genomic_DNA"/>
</dbReference>
<proteinExistence type="predicted"/>
<evidence type="ECO:0000256" key="1">
    <source>
        <dbReference type="SAM" id="MobiDB-lite"/>
    </source>
</evidence>
<evidence type="ECO:0000313" key="3">
    <source>
        <dbReference type="EMBL" id="KAK2985265.1"/>
    </source>
</evidence>
<dbReference type="Proteomes" id="UP001187471">
    <property type="component" value="Unassembled WGS sequence"/>
</dbReference>
<reference evidence="3" key="1">
    <citation type="submission" date="2022-12" db="EMBL/GenBank/DDBJ databases">
        <title>Draft genome assemblies for two species of Escallonia (Escalloniales).</title>
        <authorList>
            <person name="Chanderbali A."/>
            <person name="Dervinis C."/>
            <person name="Anghel I."/>
            <person name="Soltis D."/>
            <person name="Soltis P."/>
            <person name="Zapata F."/>
        </authorList>
    </citation>
    <scope>NUCLEOTIDE SEQUENCE</scope>
    <source>
        <strain evidence="3">UCBG92.1500</strain>
        <tissue evidence="3">Leaf</tissue>
    </source>
</reference>
<organism evidence="3 4">
    <name type="scientific">Escallonia rubra</name>
    <dbReference type="NCBI Taxonomy" id="112253"/>
    <lineage>
        <taxon>Eukaryota</taxon>
        <taxon>Viridiplantae</taxon>
        <taxon>Streptophyta</taxon>
        <taxon>Embryophyta</taxon>
        <taxon>Tracheophyta</taxon>
        <taxon>Spermatophyta</taxon>
        <taxon>Magnoliopsida</taxon>
        <taxon>eudicotyledons</taxon>
        <taxon>Gunneridae</taxon>
        <taxon>Pentapetalae</taxon>
        <taxon>asterids</taxon>
        <taxon>campanulids</taxon>
        <taxon>Escalloniales</taxon>
        <taxon>Escalloniaceae</taxon>
        <taxon>Escallonia</taxon>
    </lineage>
</organism>
<gene>
    <name evidence="3" type="ORF">RJ640_009173</name>
</gene>
<keyword evidence="2" id="KW-0812">Transmembrane</keyword>
<accession>A0AA88RM82</accession>